<keyword evidence="2 6" id="KW-0547">Nucleotide-binding</keyword>
<dbReference type="CDD" id="cd01884">
    <property type="entry name" value="EF_Tu"/>
    <property type="match status" value="1"/>
</dbReference>
<dbReference type="Pfam" id="PF03144">
    <property type="entry name" value="GTP_EFTU_D2"/>
    <property type="match status" value="1"/>
</dbReference>
<proteinExistence type="inferred from homology"/>
<accession>A0A151Z4N1</accession>
<dbReference type="InterPro" id="IPR009001">
    <property type="entry name" value="Transl_elong_EF1A/Init_IF2_C"/>
</dbReference>
<gene>
    <name evidence="8" type="ORF">DLAC_10511</name>
</gene>
<dbReference type="NCBIfam" id="NF009373">
    <property type="entry name" value="PRK12736.1"/>
    <property type="match status" value="1"/>
</dbReference>
<organism evidence="8 9">
    <name type="scientific">Tieghemostelium lacteum</name>
    <name type="common">Slime mold</name>
    <name type="synonym">Dictyostelium lacteum</name>
    <dbReference type="NCBI Taxonomy" id="361077"/>
    <lineage>
        <taxon>Eukaryota</taxon>
        <taxon>Amoebozoa</taxon>
        <taxon>Evosea</taxon>
        <taxon>Eumycetozoa</taxon>
        <taxon>Dictyostelia</taxon>
        <taxon>Dictyosteliales</taxon>
        <taxon>Raperosteliaceae</taxon>
        <taxon>Tieghemostelium</taxon>
    </lineage>
</organism>
<dbReference type="SUPFAM" id="SSF50447">
    <property type="entry name" value="Translation proteins"/>
    <property type="match status" value="1"/>
</dbReference>
<dbReference type="InParanoid" id="A0A151Z4N1"/>
<dbReference type="InterPro" id="IPR050055">
    <property type="entry name" value="EF-Tu_GTPase"/>
</dbReference>
<dbReference type="Pfam" id="PF03143">
    <property type="entry name" value="GTP_EFTU_D3"/>
    <property type="match status" value="1"/>
</dbReference>
<evidence type="ECO:0000256" key="6">
    <source>
        <dbReference type="RuleBase" id="RU000325"/>
    </source>
</evidence>
<dbReference type="PROSITE" id="PS00301">
    <property type="entry name" value="G_TR_1"/>
    <property type="match status" value="1"/>
</dbReference>
<dbReference type="PANTHER" id="PTHR43721">
    <property type="entry name" value="ELONGATION FACTOR TU-RELATED"/>
    <property type="match status" value="1"/>
</dbReference>
<evidence type="ECO:0000256" key="1">
    <source>
        <dbReference type="ARBA" id="ARBA00007249"/>
    </source>
</evidence>
<dbReference type="PANTHER" id="PTHR43721:SF22">
    <property type="entry name" value="ELONGATION FACTOR TU, MITOCHONDRIAL"/>
    <property type="match status" value="1"/>
</dbReference>
<name>A0A151Z4N1_TIELA</name>
<comment type="similarity">
    <text evidence="1 6">Belongs to the TRAFAC class translation factor GTPase superfamily. Classic translation factor GTPase family. EF-Tu/EF-1A subfamily.</text>
</comment>
<dbReference type="InterPro" id="IPR000795">
    <property type="entry name" value="T_Tr_GTP-bd_dom"/>
</dbReference>
<protein>
    <recommendedName>
        <fullName evidence="6">Elongation factor Tu</fullName>
    </recommendedName>
</protein>
<dbReference type="FunCoup" id="A0A151Z4N1">
    <property type="interactions" value="720"/>
</dbReference>
<dbReference type="CDD" id="cd03707">
    <property type="entry name" value="EFTU_III"/>
    <property type="match status" value="1"/>
</dbReference>
<dbReference type="InterPro" id="IPR005225">
    <property type="entry name" value="Small_GTP-bd"/>
</dbReference>
<dbReference type="FunFam" id="2.40.30.10:FF:000001">
    <property type="entry name" value="Elongation factor Tu"/>
    <property type="match status" value="1"/>
</dbReference>
<dbReference type="InterPro" id="IPR031157">
    <property type="entry name" value="G_TR_CS"/>
</dbReference>
<dbReference type="InterPro" id="IPR004541">
    <property type="entry name" value="Transl_elong_EFTu/EF1A_bac/org"/>
</dbReference>
<dbReference type="Gene3D" id="2.40.30.10">
    <property type="entry name" value="Translation factors"/>
    <property type="match status" value="2"/>
</dbReference>
<dbReference type="SUPFAM" id="SSF52540">
    <property type="entry name" value="P-loop containing nucleoside triphosphate hydrolases"/>
    <property type="match status" value="1"/>
</dbReference>
<dbReference type="InterPro" id="IPR041709">
    <property type="entry name" value="EF-Tu_GTP-bd"/>
</dbReference>
<comment type="function">
    <text evidence="6">This protein promotes the GTP-dependent binding of aminoacyl-tRNA to the A-site of ribosomes during protein biosynthesis.</text>
</comment>
<dbReference type="FunFam" id="3.40.50.300:FF:000003">
    <property type="entry name" value="Elongation factor Tu"/>
    <property type="match status" value="1"/>
</dbReference>
<evidence type="ECO:0000256" key="4">
    <source>
        <dbReference type="ARBA" id="ARBA00022917"/>
    </source>
</evidence>
<dbReference type="InterPro" id="IPR033720">
    <property type="entry name" value="EFTU_2"/>
</dbReference>
<dbReference type="PROSITE" id="PS51722">
    <property type="entry name" value="G_TR_2"/>
    <property type="match status" value="1"/>
</dbReference>
<evidence type="ECO:0000256" key="2">
    <source>
        <dbReference type="ARBA" id="ARBA00022741"/>
    </source>
</evidence>
<dbReference type="GO" id="GO:0070125">
    <property type="term" value="P:mitochondrial translational elongation"/>
    <property type="evidence" value="ECO:0007669"/>
    <property type="project" value="TreeGrafter"/>
</dbReference>
<dbReference type="NCBIfam" id="NF009372">
    <property type="entry name" value="PRK12735.1"/>
    <property type="match status" value="1"/>
</dbReference>
<keyword evidence="3 6" id="KW-0251">Elongation factor</keyword>
<evidence type="ECO:0000313" key="9">
    <source>
        <dbReference type="Proteomes" id="UP000076078"/>
    </source>
</evidence>
<dbReference type="Gene3D" id="3.40.50.300">
    <property type="entry name" value="P-loop containing nucleotide triphosphate hydrolases"/>
    <property type="match status" value="1"/>
</dbReference>
<evidence type="ECO:0000259" key="7">
    <source>
        <dbReference type="PROSITE" id="PS51722"/>
    </source>
</evidence>
<dbReference type="CDD" id="cd03697">
    <property type="entry name" value="EFTU_II"/>
    <property type="match status" value="1"/>
</dbReference>
<dbReference type="InterPro" id="IPR009000">
    <property type="entry name" value="Transl_B-barrel_sf"/>
</dbReference>
<reference evidence="8 9" key="1">
    <citation type="submission" date="2015-12" db="EMBL/GenBank/DDBJ databases">
        <title>Dictyostelia acquired genes for synthesis and detection of signals that induce cell-type specialization by lateral gene transfer from prokaryotes.</title>
        <authorList>
            <person name="Gloeckner G."/>
            <person name="Schaap P."/>
        </authorList>
    </citation>
    <scope>NUCLEOTIDE SEQUENCE [LARGE SCALE GENOMIC DNA]</scope>
    <source>
        <strain evidence="8 9">TK</strain>
    </source>
</reference>
<dbReference type="InterPro" id="IPR004160">
    <property type="entry name" value="Transl_elong_EFTu/EF1A_C"/>
</dbReference>
<dbReference type="NCBIfam" id="TIGR00231">
    <property type="entry name" value="small_GTP"/>
    <property type="match status" value="1"/>
</dbReference>
<dbReference type="NCBIfam" id="NF000766">
    <property type="entry name" value="PRK00049.1"/>
    <property type="match status" value="1"/>
</dbReference>
<dbReference type="GO" id="GO:0003924">
    <property type="term" value="F:GTPase activity"/>
    <property type="evidence" value="ECO:0007669"/>
    <property type="project" value="UniProtKB-UniRule"/>
</dbReference>
<dbReference type="Proteomes" id="UP000076078">
    <property type="component" value="Unassembled WGS sequence"/>
</dbReference>
<keyword evidence="9" id="KW-1185">Reference proteome</keyword>
<dbReference type="InterPro" id="IPR027417">
    <property type="entry name" value="P-loop_NTPase"/>
</dbReference>
<comment type="caution">
    <text evidence="8">The sequence shown here is derived from an EMBL/GenBank/DDBJ whole genome shotgun (WGS) entry which is preliminary data.</text>
</comment>
<dbReference type="EMBL" id="LODT01000046">
    <property type="protein sequence ID" value="KYQ88929.1"/>
    <property type="molecule type" value="Genomic_DNA"/>
</dbReference>
<dbReference type="NCBIfam" id="TIGR00485">
    <property type="entry name" value="EF-Tu"/>
    <property type="match status" value="1"/>
</dbReference>
<keyword evidence="5 6" id="KW-0342">GTP-binding</keyword>
<evidence type="ECO:0000256" key="3">
    <source>
        <dbReference type="ARBA" id="ARBA00022768"/>
    </source>
</evidence>
<dbReference type="AlphaFoldDB" id="A0A151Z4N1"/>
<dbReference type="OrthoDB" id="2067at2759"/>
<dbReference type="STRING" id="361077.A0A151Z4N1"/>
<keyword evidence="4" id="KW-0648">Protein biosynthesis</keyword>
<dbReference type="SUPFAM" id="SSF50465">
    <property type="entry name" value="EF-Tu/eEF-1alpha/eIF2-gamma C-terminal domain"/>
    <property type="match status" value="1"/>
</dbReference>
<evidence type="ECO:0000256" key="5">
    <source>
        <dbReference type="ARBA" id="ARBA00023134"/>
    </source>
</evidence>
<dbReference type="GO" id="GO:0003746">
    <property type="term" value="F:translation elongation factor activity"/>
    <property type="evidence" value="ECO:0007669"/>
    <property type="project" value="UniProtKB-UniRule"/>
</dbReference>
<dbReference type="HAMAP" id="MF_00118_B">
    <property type="entry name" value="EF_Tu_B"/>
    <property type="match status" value="1"/>
</dbReference>
<dbReference type="GO" id="GO:0005525">
    <property type="term" value="F:GTP binding"/>
    <property type="evidence" value="ECO:0007669"/>
    <property type="project" value="UniProtKB-UniRule"/>
</dbReference>
<dbReference type="Pfam" id="PF00009">
    <property type="entry name" value="GTP_EFTU"/>
    <property type="match status" value="1"/>
</dbReference>
<dbReference type="OMA" id="EGDKEWG"/>
<sequence length="428" mass="46868">MLSRFTTINNIKQVNGLVRNYFKVNSSIAFSEKKKFERNKPHVNVGTIGHVDHGKTTLTAAITKFLSDKGLANFKSYSQIDKSPEERSRGITITASHIEYESPLRHYAHIDCPGHQHYIKNMITGAAQMDGAILVVSAPDGPQEQTREHVILSREVGIPAIVVFLNKMDNADPELVEIVEMEVRELLSKYGFDGENTPFVKGAAAVALAEDINNPTEFGRQAIEKLVEVLDTKIPTPHRAIDKPFLMPVEEVFSISGRGTVATGRIEAGVVKVGDEISIVGIKPIPKVAVTGLEIFGKILDFAQAGETVGALLRGLKRDDVVRGEVLSKPGTIKPYTKFQAKTYILTEGEGGRKKGFATNYRPQFFIRTANVTGRIELPPNTPMAMPGDNLEFDVELISPIPLNEGLRFAIREGQLTVGAGIISKVIS</sequence>
<evidence type="ECO:0000313" key="8">
    <source>
        <dbReference type="EMBL" id="KYQ88929.1"/>
    </source>
</evidence>
<dbReference type="PRINTS" id="PR00315">
    <property type="entry name" value="ELONGATNFCT"/>
</dbReference>
<feature type="domain" description="Tr-type G" evidence="7">
    <location>
        <begin position="40"/>
        <end position="238"/>
    </location>
</feature>
<dbReference type="GO" id="GO:0005739">
    <property type="term" value="C:mitochondrion"/>
    <property type="evidence" value="ECO:0007669"/>
    <property type="project" value="TreeGrafter"/>
</dbReference>
<dbReference type="InterPro" id="IPR004161">
    <property type="entry name" value="EFTu-like_2"/>
</dbReference>